<protein>
    <submittedName>
        <fullName evidence="2">Uncharacterized protein</fullName>
    </submittedName>
</protein>
<keyword evidence="1" id="KW-0732">Signal</keyword>
<proteinExistence type="predicted"/>
<feature type="chain" id="PRO_5006874602" evidence="1">
    <location>
        <begin position="20"/>
        <end position="37"/>
    </location>
</feature>
<evidence type="ECO:0000256" key="1">
    <source>
        <dbReference type="SAM" id="SignalP"/>
    </source>
</evidence>
<accession>A0A0V1AQD2</accession>
<feature type="signal peptide" evidence="1">
    <location>
        <begin position="1"/>
        <end position="19"/>
    </location>
</feature>
<sequence length="37" mass="4302">MILLIERIILVLVAQVVDGQCVTLYNNVLEDFKRRIT</sequence>
<name>A0A0V1AQD2_TRIPS</name>
<dbReference type="EMBL" id="JYDR01005619">
    <property type="protein sequence ID" value="KRY26387.1"/>
    <property type="molecule type" value="Genomic_DNA"/>
</dbReference>
<dbReference type="Proteomes" id="UP000054632">
    <property type="component" value="Unassembled WGS sequence"/>
</dbReference>
<comment type="caution">
    <text evidence="2">The sequence shown here is derived from an EMBL/GenBank/DDBJ whole genome shotgun (WGS) entry which is preliminary data.</text>
</comment>
<gene>
    <name evidence="2" type="ORF">T4A_1152</name>
</gene>
<reference evidence="2 3" key="1">
    <citation type="submission" date="2015-01" db="EMBL/GenBank/DDBJ databases">
        <title>Evolution of Trichinella species and genotypes.</title>
        <authorList>
            <person name="Korhonen P.K."/>
            <person name="Edoardo P."/>
            <person name="Giuseppe L.R."/>
            <person name="Gasser R.B."/>
        </authorList>
    </citation>
    <scope>NUCLEOTIDE SEQUENCE [LARGE SCALE GENOMIC DNA]</scope>
    <source>
        <strain evidence="2">ISS13</strain>
    </source>
</reference>
<dbReference type="AlphaFoldDB" id="A0A0V1AQD2"/>
<evidence type="ECO:0000313" key="2">
    <source>
        <dbReference type="EMBL" id="KRY26387.1"/>
    </source>
</evidence>
<evidence type="ECO:0000313" key="3">
    <source>
        <dbReference type="Proteomes" id="UP000054632"/>
    </source>
</evidence>
<organism evidence="2 3">
    <name type="scientific">Trichinella pseudospiralis</name>
    <name type="common">Parasitic roundworm</name>
    <dbReference type="NCBI Taxonomy" id="6337"/>
    <lineage>
        <taxon>Eukaryota</taxon>
        <taxon>Metazoa</taxon>
        <taxon>Ecdysozoa</taxon>
        <taxon>Nematoda</taxon>
        <taxon>Enoplea</taxon>
        <taxon>Dorylaimia</taxon>
        <taxon>Trichinellida</taxon>
        <taxon>Trichinellidae</taxon>
        <taxon>Trichinella</taxon>
    </lineage>
</organism>